<dbReference type="Proteomes" id="UP000644115">
    <property type="component" value="Unassembled WGS sequence"/>
</dbReference>
<keyword evidence="5" id="KW-1185">Reference proteome</keyword>
<proteinExistence type="predicted"/>
<organism evidence="4 5">
    <name type="scientific">Lentihominibacter faecis</name>
    <dbReference type="NCBI Taxonomy" id="2764712"/>
    <lineage>
        <taxon>Bacteria</taxon>
        <taxon>Bacillati</taxon>
        <taxon>Bacillota</taxon>
        <taxon>Clostridia</taxon>
        <taxon>Peptostreptococcales</taxon>
        <taxon>Anaerovoracaceae</taxon>
        <taxon>Lentihominibacter</taxon>
    </lineage>
</organism>
<comment type="caution">
    <text evidence="4">The sequence shown here is derived from an EMBL/GenBank/DDBJ whole genome shotgun (WGS) entry which is preliminary data.</text>
</comment>
<feature type="domain" description="HTH tetR-type" evidence="3">
    <location>
        <begin position="12"/>
        <end position="72"/>
    </location>
</feature>
<evidence type="ECO:0000313" key="5">
    <source>
        <dbReference type="Proteomes" id="UP000644115"/>
    </source>
</evidence>
<dbReference type="Pfam" id="PF00440">
    <property type="entry name" value="TetR_N"/>
    <property type="match status" value="1"/>
</dbReference>
<protein>
    <submittedName>
        <fullName evidence="4">TetR/AcrR family transcriptional regulator</fullName>
    </submittedName>
</protein>
<sequence>MKELSLTEKKKAMSMDKIVHDSLHYFEENGYYNTSIEMLCEKAMISRTTFFNYFGNKEKLIKLIMEDGLKDLCEMIDSLDIDAENDPEECFMKVILFQMEAVRKYKNTTFVFYRMLMEDEECRQIQKAYDEAISAVLDRIQDKWDFRKKYSRQWIEHSIGGAFMHIVILEPEEEWETSLRDNIGGILDMMR</sequence>
<evidence type="ECO:0000256" key="1">
    <source>
        <dbReference type="ARBA" id="ARBA00023125"/>
    </source>
</evidence>
<dbReference type="GO" id="GO:0003677">
    <property type="term" value="F:DNA binding"/>
    <property type="evidence" value="ECO:0007669"/>
    <property type="project" value="UniProtKB-UniRule"/>
</dbReference>
<dbReference type="AlphaFoldDB" id="A0A923NHP9"/>
<dbReference type="InterPro" id="IPR001647">
    <property type="entry name" value="HTH_TetR"/>
</dbReference>
<dbReference type="PRINTS" id="PR00455">
    <property type="entry name" value="HTHTETR"/>
</dbReference>
<dbReference type="InterPro" id="IPR023772">
    <property type="entry name" value="DNA-bd_HTH_TetR-type_CS"/>
</dbReference>
<dbReference type="RefSeq" id="WP_249287579.1">
    <property type="nucleotide sequence ID" value="NZ_JACRWC010000113.1"/>
</dbReference>
<dbReference type="PROSITE" id="PS01081">
    <property type="entry name" value="HTH_TETR_1"/>
    <property type="match status" value="1"/>
</dbReference>
<evidence type="ECO:0000313" key="4">
    <source>
        <dbReference type="EMBL" id="MBC6000275.1"/>
    </source>
</evidence>
<feature type="DNA-binding region" description="H-T-H motif" evidence="2">
    <location>
        <begin position="35"/>
        <end position="54"/>
    </location>
</feature>
<dbReference type="PANTHER" id="PTHR43479">
    <property type="entry name" value="ACREF/ENVCD OPERON REPRESSOR-RELATED"/>
    <property type="match status" value="1"/>
</dbReference>
<dbReference type="EMBL" id="JACRWC010000113">
    <property type="protein sequence ID" value="MBC6000275.1"/>
    <property type="molecule type" value="Genomic_DNA"/>
</dbReference>
<dbReference type="PANTHER" id="PTHR43479:SF11">
    <property type="entry name" value="ACREF_ENVCD OPERON REPRESSOR-RELATED"/>
    <property type="match status" value="1"/>
</dbReference>
<dbReference type="InterPro" id="IPR050624">
    <property type="entry name" value="HTH-type_Tx_Regulator"/>
</dbReference>
<name>A0A923NHP9_9FIRM</name>
<dbReference type="PROSITE" id="PS50977">
    <property type="entry name" value="HTH_TETR_2"/>
    <property type="match status" value="1"/>
</dbReference>
<gene>
    <name evidence="4" type="ORF">H8876_09715</name>
</gene>
<accession>A0A923NHP9</accession>
<reference evidence="4" key="1">
    <citation type="submission" date="2020-08" db="EMBL/GenBank/DDBJ databases">
        <authorList>
            <person name="Liu C."/>
            <person name="Sun Q."/>
        </authorList>
    </citation>
    <scope>NUCLEOTIDE SEQUENCE</scope>
    <source>
        <strain evidence="4">BX16</strain>
    </source>
</reference>
<evidence type="ECO:0000259" key="3">
    <source>
        <dbReference type="PROSITE" id="PS50977"/>
    </source>
</evidence>
<dbReference type="SUPFAM" id="SSF46689">
    <property type="entry name" value="Homeodomain-like"/>
    <property type="match status" value="1"/>
</dbReference>
<evidence type="ECO:0000256" key="2">
    <source>
        <dbReference type="PROSITE-ProRule" id="PRU00335"/>
    </source>
</evidence>
<dbReference type="Gene3D" id="1.10.357.10">
    <property type="entry name" value="Tetracycline Repressor, domain 2"/>
    <property type="match status" value="1"/>
</dbReference>
<keyword evidence="1 2" id="KW-0238">DNA-binding</keyword>
<dbReference type="InterPro" id="IPR009057">
    <property type="entry name" value="Homeodomain-like_sf"/>
</dbReference>